<evidence type="ECO:0000256" key="5">
    <source>
        <dbReference type="SAM" id="Phobius"/>
    </source>
</evidence>
<dbReference type="SMART" id="SM00534">
    <property type="entry name" value="MUTSac"/>
    <property type="match status" value="1"/>
</dbReference>
<dbReference type="Gene3D" id="3.40.50.300">
    <property type="entry name" value="P-loop containing nucleotide triphosphate hydrolases"/>
    <property type="match status" value="1"/>
</dbReference>
<keyword evidence="1" id="KW-0547">Nucleotide-binding</keyword>
<evidence type="ECO:0000256" key="4">
    <source>
        <dbReference type="SAM" id="MobiDB-lite"/>
    </source>
</evidence>
<keyword evidence="8" id="KW-1185">Reference proteome</keyword>
<keyword evidence="3" id="KW-0238">DNA-binding</keyword>
<name>A0ABV3X3Y6_9FIRM</name>
<feature type="region of interest" description="Disordered" evidence="4">
    <location>
        <begin position="212"/>
        <end position="244"/>
    </location>
</feature>
<reference evidence="7 8" key="1">
    <citation type="submission" date="2023-04" db="EMBL/GenBank/DDBJ databases">
        <title>Genome Sequence of Selenomonas sputigena ATCC 33150.</title>
        <authorList>
            <person name="Miller D.P."/>
            <person name="Anvari S."/>
            <person name="Polson S.W."/>
            <person name="Macdonald M."/>
            <person name="Mcdowell J.V."/>
        </authorList>
    </citation>
    <scope>NUCLEOTIDE SEQUENCE [LARGE SCALE GENOMIC DNA]</scope>
    <source>
        <strain evidence="7 8">ATCC 33150</strain>
    </source>
</reference>
<proteinExistence type="predicted"/>
<dbReference type="SUPFAM" id="SSF52540">
    <property type="entry name" value="P-loop containing nucleoside triphosphate hydrolases"/>
    <property type="match status" value="1"/>
</dbReference>
<dbReference type="RefSeq" id="WP_368846622.1">
    <property type="nucleotide sequence ID" value="NZ_CP194411.1"/>
</dbReference>
<evidence type="ECO:0000313" key="8">
    <source>
        <dbReference type="Proteomes" id="UP001559623"/>
    </source>
</evidence>
<protein>
    <submittedName>
        <fullName evidence="7">DNA mismatch repair protein MutS</fullName>
    </submittedName>
</protein>
<dbReference type="EMBL" id="JARVLH010000002">
    <property type="protein sequence ID" value="MEX5284904.1"/>
    <property type="molecule type" value="Genomic_DNA"/>
</dbReference>
<keyword evidence="5" id="KW-0472">Membrane</keyword>
<dbReference type="InterPro" id="IPR027417">
    <property type="entry name" value="P-loop_NTPase"/>
</dbReference>
<sequence length="641" mass="71028">MNKLFFQAARETDLAEKRRLSRQSQVLSWLRLFIFFLLLLTLAAAWDTNALWLLLLAAALALTFAALLRRHNRLGEQRILLESHIATLSNFLARFSCEWQSFPVTGSEHLRDDLPQAQDLSLFGPASIYQYICAARTKAGRDRLAAALSPFPRNRTLAKKRQAAVKELIARPLLVLELEAAAALLPNGHDTKPLLTVLGAKSTDMPMCCRPAEPAPGTASETENDAAAVSDAPNPTDGNDNIETASAPAFLNQRQRAGTAFISWVLPSSLLLALVGAAMQLIVWEIPTAIILIQLILSLLLGKRTAATQKPLADMHRELHLYEMLFSRLEESTFQSSELKSLQETLHDGEATRSLRRLASLADYANTRHNIIFLLLSNALYLGDLHFARRVLNWQEKASRHLGKWLAVWAEIEVLLSLASIGLVREKYVFPELLEEGGPRLEASGLTHLLIPEENAVPNGIEAAAGTRIITGSNMSGKTTYLRTIASACVLAFAGAPVPGEAMRLSPLYIFTSIRVTDDAAHGLSTFYAEILRIKNMMTFKEKSLPMLIVIDEIFKGTNSADRLVGAKEAIQRLTGPLFLTLVSTHDFELCNIKSDSAPITNWHFEESYEDGKILFDYKIKEGRCTTRNAQYLLKMAGIME</sequence>
<evidence type="ECO:0000313" key="7">
    <source>
        <dbReference type="EMBL" id="MEX5284904.1"/>
    </source>
</evidence>
<evidence type="ECO:0000256" key="2">
    <source>
        <dbReference type="ARBA" id="ARBA00022840"/>
    </source>
</evidence>
<keyword evidence="5" id="KW-0812">Transmembrane</keyword>
<keyword evidence="5" id="KW-1133">Transmembrane helix</keyword>
<evidence type="ECO:0000256" key="1">
    <source>
        <dbReference type="ARBA" id="ARBA00022741"/>
    </source>
</evidence>
<dbReference type="Proteomes" id="UP001559623">
    <property type="component" value="Unassembled WGS sequence"/>
</dbReference>
<feature type="transmembrane region" description="Helical" evidence="5">
    <location>
        <begin position="26"/>
        <end position="44"/>
    </location>
</feature>
<gene>
    <name evidence="7" type="ORF">QCO44_04490</name>
</gene>
<dbReference type="InterPro" id="IPR045076">
    <property type="entry name" value="MutS"/>
</dbReference>
<comment type="caution">
    <text evidence="7">The sequence shown here is derived from an EMBL/GenBank/DDBJ whole genome shotgun (WGS) entry which is preliminary data.</text>
</comment>
<feature type="transmembrane region" description="Helical" evidence="5">
    <location>
        <begin position="50"/>
        <end position="68"/>
    </location>
</feature>
<dbReference type="InterPro" id="IPR000432">
    <property type="entry name" value="DNA_mismatch_repair_MutS_C"/>
</dbReference>
<evidence type="ECO:0000259" key="6">
    <source>
        <dbReference type="SMART" id="SM00534"/>
    </source>
</evidence>
<organism evidence="7 8">
    <name type="scientific">Selenomonas sputigena</name>
    <dbReference type="NCBI Taxonomy" id="69823"/>
    <lineage>
        <taxon>Bacteria</taxon>
        <taxon>Bacillati</taxon>
        <taxon>Bacillota</taxon>
        <taxon>Negativicutes</taxon>
        <taxon>Selenomonadales</taxon>
        <taxon>Selenomonadaceae</taxon>
        <taxon>Selenomonas</taxon>
    </lineage>
</organism>
<dbReference type="Pfam" id="PF00488">
    <property type="entry name" value="MutS_V"/>
    <property type="match status" value="1"/>
</dbReference>
<feature type="transmembrane region" description="Helical" evidence="5">
    <location>
        <begin position="257"/>
        <end position="275"/>
    </location>
</feature>
<keyword evidence="2" id="KW-0067">ATP-binding</keyword>
<accession>A0ABV3X3Y6</accession>
<dbReference type="PANTHER" id="PTHR11361:SF99">
    <property type="entry name" value="DNA MISMATCH REPAIR PROTEIN"/>
    <property type="match status" value="1"/>
</dbReference>
<evidence type="ECO:0000256" key="3">
    <source>
        <dbReference type="ARBA" id="ARBA00023125"/>
    </source>
</evidence>
<feature type="domain" description="DNA mismatch repair proteins mutS family" evidence="6">
    <location>
        <begin position="465"/>
        <end position="641"/>
    </location>
</feature>
<dbReference type="PANTHER" id="PTHR11361">
    <property type="entry name" value="DNA MISMATCH REPAIR PROTEIN MUTS FAMILY MEMBER"/>
    <property type="match status" value="1"/>
</dbReference>